<keyword evidence="1" id="KW-0732">Signal</keyword>
<protein>
    <recommendedName>
        <fullName evidence="4">Lipoprotein</fullName>
    </recommendedName>
</protein>
<reference evidence="2 3" key="1">
    <citation type="submission" date="2024-04" db="EMBL/GenBank/DDBJ databases">
        <title>Isolation of an actinomycete strain from pig manure.</title>
        <authorList>
            <person name="Gong T."/>
            <person name="Yu Z."/>
            <person name="An M."/>
            <person name="Wei C."/>
            <person name="Yang W."/>
            <person name="Liu L."/>
        </authorList>
    </citation>
    <scope>NUCLEOTIDE SEQUENCE [LARGE SCALE GENOMIC DNA]</scope>
    <source>
        <strain evidence="2 3">ZF39</strain>
    </source>
</reference>
<evidence type="ECO:0000256" key="1">
    <source>
        <dbReference type="SAM" id="SignalP"/>
    </source>
</evidence>
<feature type="chain" id="PRO_5046960942" description="Lipoprotein" evidence="1">
    <location>
        <begin position="24"/>
        <end position="292"/>
    </location>
</feature>
<gene>
    <name evidence="2" type="ORF">AADG42_17745</name>
</gene>
<feature type="signal peptide" evidence="1">
    <location>
        <begin position="1"/>
        <end position="23"/>
    </location>
</feature>
<organism evidence="2 3">
    <name type="scientific">Ammonicoccus fulvus</name>
    <dbReference type="NCBI Taxonomy" id="3138240"/>
    <lineage>
        <taxon>Bacteria</taxon>
        <taxon>Bacillati</taxon>
        <taxon>Actinomycetota</taxon>
        <taxon>Actinomycetes</taxon>
        <taxon>Propionibacteriales</taxon>
        <taxon>Propionibacteriaceae</taxon>
        <taxon>Ammonicoccus</taxon>
    </lineage>
</organism>
<name>A0ABZ3FWH1_9ACTN</name>
<proteinExistence type="predicted"/>
<sequence length="292" mass="32277">MARRFFVGLLAAFMLLLPGCGRSSDPDKVVMQTLRDIDGVRKVWTMPWLLRQPDHMFVVELEKDPSADLLSEVIRAYGSAVRRLPADEVALYLRWKSGDQDREITGFGISMPSDDQVRAVADWPTDLTMRAGFYPAQGLVVSVKVADADFPAQLHRVAGLRLKADQAGVSSDRYQVGWDSTPPVARFDAAFAAAPTVSQLRVSQSNHEVVIDSITAKWEQPSDAVRPEMEALVDVWAASPTPLALTLRVGPDTQAALDNRTCPDPESKLPLTQELWEYAERPGHRIVLAPDC</sequence>
<keyword evidence="3" id="KW-1185">Reference proteome</keyword>
<evidence type="ECO:0000313" key="2">
    <source>
        <dbReference type="EMBL" id="XAN09079.1"/>
    </source>
</evidence>
<dbReference type="RefSeq" id="WP_425310516.1">
    <property type="nucleotide sequence ID" value="NZ_CP154795.1"/>
</dbReference>
<accession>A0ABZ3FWH1</accession>
<evidence type="ECO:0000313" key="3">
    <source>
        <dbReference type="Proteomes" id="UP001442841"/>
    </source>
</evidence>
<dbReference type="Proteomes" id="UP001442841">
    <property type="component" value="Chromosome"/>
</dbReference>
<evidence type="ECO:0008006" key="4">
    <source>
        <dbReference type="Google" id="ProtNLM"/>
    </source>
</evidence>
<dbReference type="EMBL" id="CP154795">
    <property type="protein sequence ID" value="XAN09079.1"/>
    <property type="molecule type" value="Genomic_DNA"/>
</dbReference>